<evidence type="ECO:0000313" key="1">
    <source>
        <dbReference type="EMBL" id="ANU63655.1"/>
    </source>
</evidence>
<evidence type="ECO:0000313" key="2">
    <source>
        <dbReference type="EMBL" id="TGY73135.1"/>
    </source>
</evidence>
<dbReference type="OrthoDB" id="1121857at2"/>
<sequence length="119" mass="13126">MANKRNLKKAVKAVCGNIAGECIIARNLIPGIDADKMNKTVIDIADLQYQTIANVSFSFDKGKKAFENAHDYKVARDKYFRKAYTKLTSDFNKGIEEIVAQMNEALPAAQKEANVAAAK</sequence>
<gene>
    <name evidence="1" type="ORF">A4V02_07890</name>
    <name evidence="2" type="ORF">E5333_09435</name>
</gene>
<reference evidence="2 4" key="3">
    <citation type="submission" date="2019-04" db="EMBL/GenBank/DDBJ databases">
        <title>Microbes associate with the intestines of laboratory mice.</title>
        <authorList>
            <person name="Navarre W."/>
            <person name="Wong E."/>
            <person name="Huang K."/>
            <person name="Tropini C."/>
            <person name="Ng K."/>
            <person name="Yu B."/>
        </authorList>
    </citation>
    <scope>NUCLEOTIDE SEQUENCE [LARGE SCALE GENOMIC DNA]</scope>
    <source>
        <strain evidence="2 4">NM06_A21</strain>
    </source>
</reference>
<reference evidence="1" key="2">
    <citation type="submission" date="2017-04" db="EMBL/GenBank/DDBJ databases">
        <title>Complete Genome Sequences of Twelve Strains of a Stable Defined Moderately Diverse Mouse Microbiota 2 (sDMDMm2).</title>
        <authorList>
            <person name="Uchimura Y."/>
            <person name="Wyss M."/>
            <person name="Brugiroux S."/>
            <person name="Limenitakis J.P."/>
            <person name="Stecher B."/>
            <person name="McCoy K.D."/>
            <person name="Macpherson A.J."/>
        </authorList>
    </citation>
    <scope>NUCLEOTIDE SEQUENCE</scope>
    <source>
        <strain evidence="1">YL27</strain>
    </source>
</reference>
<dbReference type="EMBL" id="CP015402">
    <property type="protein sequence ID" value="ANU63655.1"/>
    <property type="molecule type" value="Genomic_DNA"/>
</dbReference>
<keyword evidence="3" id="KW-1185">Reference proteome</keyword>
<dbReference type="KEGG" id="pary:A4V02_07890"/>
<reference evidence="3" key="1">
    <citation type="submission" date="2016-04" db="EMBL/GenBank/DDBJ databases">
        <title>Complete Genome Sequences of Twelve Strains of a Stable Defined Moderately Diverse Mouse Microbiota 2 (sDMDMm2).</title>
        <authorList>
            <person name="Uchimura Y."/>
            <person name="Wyss M."/>
            <person name="Brugiroux S."/>
            <person name="Limenitakis J.P."/>
            <person name="Stecher B."/>
            <person name="McCoy K.D."/>
            <person name="Macpherson A.J."/>
        </authorList>
    </citation>
    <scope>NUCLEOTIDE SEQUENCE [LARGE SCALE GENOMIC DNA]</scope>
    <source>
        <strain evidence="3">YL27</strain>
    </source>
</reference>
<name>A0A1B1SA34_9BACT</name>
<dbReference type="Proteomes" id="UP000186351">
    <property type="component" value="Chromosome"/>
</dbReference>
<organism evidence="1 3">
    <name type="scientific">Muribaculum intestinale</name>
    <dbReference type="NCBI Taxonomy" id="1796646"/>
    <lineage>
        <taxon>Bacteria</taxon>
        <taxon>Pseudomonadati</taxon>
        <taxon>Bacteroidota</taxon>
        <taxon>Bacteroidia</taxon>
        <taxon>Bacteroidales</taxon>
        <taxon>Muribaculaceae</taxon>
        <taxon>Muribaculum</taxon>
    </lineage>
</organism>
<dbReference type="EMBL" id="SRYD01000035">
    <property type="protein sequence ID" value="TGY73135.1"/>
    <property type="molecule type" value="Genomic_DNA"/>
</dbReference>
<dbReference type="Proteomes" id="UP000306630">
    <property type="component" value="Unassembled WGS sequence"/>
</dbReference>
<evidence type="ECO:0000313" key="4">
    <source>
        <dbReference type="Proteomes" id="UP000306630"/>
    </source>
</evidence>
<evidence type="ECO:0000313" key="3">
    <source>
        <dbReference type="Proteomes" id="UP000186351"/>
    </source>
</evidence>
<protein>
    <submittedName>
        <fullName evidence="1">Uncharacterized protein</fullName>
    </submittedName>
</protein>
<dbReference type="AlphaFoldDB" id="A0A1B1SA34"/>
<accession>A0A1Z2XIK0</accession>
<dbReference type="GeneID" id="65536777"/>
<proteinExistence type="predicted"/>
<dbReference type="STRING" id="1796646.A4V02_07890"/>
<accession>A0A1B1SA34</accession>
<dbReference type="RefSeq" id="WP_068960962.1">
    <property type="nucleotide sequence ID" value="NZ_CAJTAP010000022.1"/>
</dbReference>